<reference evidence="1" key="1">
    <citation type="journal article" date="2013" name="Environ. Microbiol.">
        <title>Microbiota from the distal guts of lean and obese adolescents exhibit partial functional redundancy besides clear differences in community structure.</title>
        <authorList>
            <person name="Ferrer M."/>
            <person name="Ruiz A."/>
            <person name="Lanza F."/>
            <person name="Haange S.B."/>
            <person name="Oberbach A."/>
            <person name="Till H."/>
            <person name="Bargiela R."/>
            <person name="Campoy C."/>
            <person name="Segura M.T."/>
            <person name="Richter M."/>
            <person name="von Bergen M."/>
            <person name="Seifert J."/>
            <person name="Suarez A."/>
        </authorList>
    </citation>
    <scope>NUCLEOTIDE SEQUENCE</scope>
</reference>
<evidence type="ECO:0000313" key="1">
    <source>
        <dbReference type="EMBL" id="EKC44615.1"/>
    </source>
</evidence>
<protein>
    <submittedName>
        <fullName evidence="1">Metalloendopeptidase</fullName>
    </submittedName>
</protein>
<dbReference type="AlphaFoldDB" id="K1RSZ9"/>
<feature type="non-terminal residue" evidence="1">
    <location>
        <position position="73"/>
    </location>
</feature>
<sequence>MRIRILVPLLLIALGATAQGKKTVFSTMETNHIRVATPGLFSQRELIELPLEDIPDTEYSFPLPGGKVISPYG</sequence>
<accession>K1RSZ9</accession>
<comment type="caution">
    <text evidence="1">The sequence shown here is derived from an EMBL/GenBank/DDBJ whole genome shotgun (WGS) entry which is preliminary data.</text>
</comment>
<name>K1RSZ9_9ZZZZ</name>
<gene>
    <name evidence="1" type="ORF">OBE_17382</name>
</gene>
<organism evidence="1">
    <name type="scientific">human gut metagenome</name>
    <dbReference type="NCBI Taxonomy" id="408170"/>
    <lineage>
        <taxon>unclassified sequences</taxon>
        <taxon>metagenomes</taxon>
        <taxon>organismal metagenomes</taxon>
    </lineage>
</organism>
<proteinExistence type="predicted"/>
<dbReference type="EMBL" id="AJWZ01011607">
    <property type="protein sequence ID" value="EKC44615.1"/>
    <property type="molecule type" value="Genomic_DNA"/>
</dbReference>